<dbReference type="InterPro" id="IPR003439">
    <property type="entry name" value="ABC_transporter-like_ATP-bd"/>
</dbReference>
<dbReference type="InterPro" id="IPR027417">
    <property type="entry name" value="P-loop_NTPase"/>
</dbReference>
<dbReference type="Gene3D" id="1.20.1560.10">
    <property type="entry name" value="ABC transporter type 1, transmembrane domain"/>
    <property type="match status" value="1"/>
</dbReference>
<dbReference type="GO" id="GO:0016887">
    <property type="term" value="F:ATP hydrolysis activity"/>
    <property type="evidence" value="ECO:0007669"/>
    <property type="project" value="InterPro"/>
</dbReference>
<dbReference type="CDD" id="cd03223">
    <property type="entry name" value="ABCD_peroxisomal_ALDP"/>
    <property type="match status" value="1"/>
</dbReference>
<evidence type="ECO:0000256" key="8">
    <source>
        <dbReference type="SAM" id="Phobius"/>
    </source>
</evidence>
<evidence type="ECO:0000256" key="1">
    <source>
        <dbReference type="ARBA" id="ARBA00008575"/>
    </source>
</evidence>
<dbReference type="InterPro" id="IPR003593">
    <property type="entry name" value="AAA+_ATPase"/>
</dbReference>
<keyword evidence="12" id="KW-1185">Reference proteome</keyword>
<feature type="transmembrane region" description="Helical" evidence="8">
    <location>
        <begin position="64"/>
        <end position="85"/>
    </location>
</feature>
<keyword evidence="2" id="KW-0813">Transport</keyword>
<dbReference type="SUPFAM" id="SSF90123">
    <property type="entry name" value="ABC transporter transmembrane region"/>
    <property type="match status" value="1"/>
</dbReference>
<dbReference type="GO" id="GO:0006635">
    <property type="term" value="P:fatty acid beta-oxidation"/>
    <property type="evidence" value="ECO:0007669"/>
    <property type="project" value="TreeGrafter"/>
</dbReference>
<keyword evidence="3 8" id="KW-0812">Transmembrane</keyword>
<dbReference type="GO" id="GO:0007031">
    <property type="term" value="P:peroxisome organization"/>
    <property type="evidence" value="ECO:0007669"/>
    <property type="project" value="TreeGrafter"/>
</dbReference>
<protein>
    <recommendedName>
        <fullName evidence="13">ABC transporter domain-containing protein</fullName>
    </recommendedName>
</protein>
<dbReference type="InterPro" id="IPR036640">
    <property type="entry name" value="ABC1_TM_sf"/>
</dbReference>
<dbReference type="GO" id="GO:0005524">
    <property type="term" value="F:ATP binding"/>
    <property type="evidence" value="ECO:0007669"/>
    <property type="project" value="UniProtKB-KW"/>
</dbReference>
<evidence type="ECO:0000256" key="4">
    <source>
        <dbReference type="ARBA" id="ARBA00022741"/>
    </source>
</evidence>
<dbReference type="PANTHER" id="PTHR11384:SF65">
    <property type="entry name" value="ABC TRANSPORTER DOMAIN-CONTAINING PROTEIN"/>
    <property type="match status" value="1"/>
</dbReference>
<dbReference type="InterPro" id="IPR050835">
    <property type="entry name" value="ABC_transporter_sub-D"/>
</dbReference>
<evidence type="ECO:0000259" key="9">
    <source>
        <dbReference type="PROSITE" id="PS50893"/>
    </source>
</evidence>
<dbReference type="GO" id="GO:0005324">
    <property type="term" value="F:long-chain fatty acid transmembrane transporter activity"/>
    <property type="evidence" value="ECO:0007669"/>
    <property type="project" value="TreeGrafter"/>
</dbReference>
<gene>
    <name evidence="11" type="ORF">L596_001694</name>
</gene>
<dbReference type="SMART" id="SM00382">
    <property type="entry name" value="AAA"/>
    <property type="match status" value="1"/>
</dbReference>
<evidence type="ECO:0000259" key="10">
    <source>
        <dbReference type="PROSITE" id="PS50929"/>
    </source>
</evidence>
<keyword evidence="7 8" id="KW-0472">Membrane</keyword>
<dbReference type="Pfam" id="PF06472">
    <property type="entry name" value="ABC_membrane_2"/>
    <property type="match status" value="1"/>
</dbReference>
<evidence type="ECO:0000256" key="3">
    <source>
        <dbReference type="ARBA" id="ARBA00022692"/>
    </source>
</evidence>
<dbReference type="GO" id="GO:0015910">
    <property type="term" value="P:long-chain fatty acid import into peroxisome"/>
    <property type="evidence" value="ECO:0007669"/>
    <property type="project" value="TreeGrafter"/>
</dbReference>
<keyword evidence="6 8" id="KW-1133">Transmembrane helix</keyword>
<dbReference type="GO" id="GO:0005778">
    <property type="term" value="C:peroxisomal membrane"/>
    <property type="evidence" value="ECO:0007669"/>
    <property type="project" value="TreeGrafter"/>
</dbReference>
<dbReference type="Pfam" id="PF00005">
    <property type="entry name" value="ABC_tran"/>
    <property type="match status" value="1"/>
</dbReference>
<dbReference type="EMBL" id="AZBU02000001">
    <property type="protein sequence ID" value="TMS34030.1"/>
    <property type="molecule type" value="Genomic_DNA"/>
</dbReference>
<comment type="similarity">
    <text evidence="1">Belongs to the ABC transporter superfamily. ABCD family. Peroxisomal fatty acyl CoA transporter (TC 3.A.1.203) subfamily.</text>
</comment>
<reference evidence="11 12" key="2">
    <citation type="journal article" date="2019" name="G3 (Bethesda)">
        <title>Hybrid Assembly of the Genome of the Entomopathogenic Nematode Steinernema carpocapsae Identifies the X-Chromosome.</title>
        <authorList>
            <person name="Serra L."/>
            <person name="Macchietto M."/>
            <person name="Macias-Munoz A."/>
            <person name="McGill C.J."/>
            <person name="Rodriguez I.M."/>
            <person name="Rodriguez B."/>
            <person name="Murad R."/>
            <person name="Mortazavi A."/>
        </authorList>
    </citation>
    <scope>NUCLEOTIDE SEQUENCE [LARGE SCALE GENOMIC DNA]</scope>
    <source>
        <strain evidence="11 12">ALL</strain>
    </source>
</reference>
<accession>A0A4U8ULT6</accession>
<dbReference type="OrthoDB" id="422637at2759"/>
<dbReference type="InterPro" id="IPR011527">
    <property type="entry name" value="ABC1_TM_dom"/>
</dbReference>
<organism evidence="11 12">
    <name type="scientific">Steinernema carpocapsae</name>
    <name type="common">Entomopathogenic nematode</name>
    <dbReference type="NCBI Taxonomy" id="34508"/>
    <lineage>
        <taxon>Eukaryota</taxon>
        <taxon>Metazoa</taxon>
        <taxon>Ecdysozoa</taxon>
        <taxon>Nematoda</taxon>
        <taxon>Chromadorea</taxon>
        <taxon>Rhabditida</taxon>
        <taxon>Tylenchina</taxon>
        <taxon>Panagrolaimomorpha</taxon>
        <taxon>Strongyloidoidea</taxon>
        <taxon>Steinernematidae</taxon>
        <taxon>Steinernema</taxon>
    </lineage>
</organism>
<comment type="caution">
    <text evidence="11">The sequence shown here is derived from an EMBL/GenBank/DDBJ whole genome shotgun (WGS) entry which is preliminary data.</text>
</comment>
<evidence type="ECO:0000313" key="11">
    <source>
        <dbReference type="EMBL" id="TMS34030.1"/>
    </source>
</evidence>
<name>A0A4U8ULT6_STECR</name>
<evidence type="ECO:0000256" key="7">
    <source>
        <dbReference type="ARBA" id="ARBA00023136"/>
    </source>
</evidence>
<feature type="transmembrane region" description="Helical" evidence="8">
    <location>
        <begin position="105"/>
        <end position="138"/>
    </location>
</feature>
<evidence type="ECO:0000256" key="2">
    <source>
        <dbReference type="ARBA" id="ARBA00022448"/>
    </source>
</evidence>
<feature type="domain" description="ABC transmembrane type-1" evidence="10">
    <location>
        <begin position="70"/>
        <end position="310"/>
    </location>
</feature>
<sequence>MSPSLFCCTSASTPDRRKYDQTTHDELGVPMTKLRRGQRDFTFGWRFFKHLAKLTPLMFPRLEWAAFFLVATLSASIANEFANYYSGLTISKWYTAFADTSSTDFYWYVCWTGTLLYIAKCLAYAIMQFCSWLLYLCFRRNLVQQMQKRYFAHNFYYRINVVDSFGIDNPDQRLTQDIEKMTNLLATQILPAALIGPVVVGYYTWKTYTTAGGLGIGLIYGYFLVGTIVNKLLISPLAKWGARMEKYEGDFRYKHVTIRDNAEAIALYQGHDFEMSESTRVFDTLWKKQFIYMCWKFPAMFFQQFFDYFGGMYANAIQYIPVFMLHSYDHVKPADRSTLISANAFIYLYLINSFTRMTDVAISVGSMAGILQRISEVLAYYEHDNRCGYENDCYGSNGTLSEDVSQRDSERLPAYNAKEGPAGVTVPGYVSHDKTSDVLFELQNVTYSLPADPNYKILDGLNITIKKHENLLITGPSGSGKSSLLRVIARLWQLDEGMLNQNVCSSYVLHLPQSPYFPAGDLTLKQQMCYPAISEYGISDQDDELRLLNILASLKLSFLVERCGGLHSPVDFEWRDGLTPGEQQRLSFARILFHQPTLAILDEATSAVGLDMEQTMYNLLSENKISYVSAGHRTSLFNYHHKELRLDGNAGWAVHNIDEVF</sequence>
<dbReference type="STRING" id="34508.A0A4U8ULT6"/>
<keyword evidence="5" id="KW-0067">ATP-binding</keyword>
<dbReference type="SUPFAM" id="SSF52540">
    <property type="entry name" value="P-loop containing nucleoside triphosphate hydrolases"/>
    <property type="match status" value="1"/>
</dbReference>
<feature type="transmembrane region" description="Helical" evidence="8">
    <location>
        <begin position="183"/>
        <end position="205"/>
    </location>
</feature>
<dbReference type="GO" id="GO:0042760">
    <property type="term" value="P:very long-chain fatty acid catabolic process"/>
    <property type="evidence" value="ECO:0007669"/>
    <property type="project" value="TreeGrafter"/>
</dbReference>
<feature type="domain" description="ABC transporter" evidence="9">
    <location>
        <begin position="440"/>
        <end position="661"/>
    </location>
</feature>
<dbReference type="GO" id="GO:0140359">
    <property type="term" value="F:ABC-type transporter activity"/>
    <property type="evidence" value="ECO:0007669"/>
    <property type="project" value="InterPro"/>
</dbReference>
<feature type="transmembrane region" description="Helical" evidence="8">
    <location>
        <begin position="211"/>
        <end position="234"/>
    </location>
</feature>
<evidence type="ECO:0008006" key="13">
    <source>
        <dbReference type="Google" id="ProtNLM"/>
    </source>
</evidence>
<dbReference type="Proteomes" id="UP000298663">
    <property type="component" value="Unassembled WGS sequence"/>
</dbReference>
<evidence type="ECO:0000256" key="5">
    <source>
        <dbReference type="ARBA" id="ARBA00022840"/>
    </source>
</evidence>
<reference evidence="11 12" key="1">
    <citation type="journal article" date="2015" name="Genome Biol.">
        <title>Comparative genomics of Steinernema reveals deeply conserved gene regulatory networks.</title>
        <authorList>
            <person name="Dillman A.R."/>
            <person name="Macchietto M."/>
            <person name="Porter C.F."/>
            <person name="Rogers A."/>
            <person name="Williams B."/>
            <person name="Antoshechkin I."/>
            <person name="Lee M.M."/>
            <person name="Goodwin Z."/>
            <person name="Lu X."/>
            <person name="Lewis E.E."/>
            <person name="Goodrich-Blair H."/>
            <person name="Stock S.P."/>
            <person name="Adams B.J."/>
            <person name="Sternberg P.W."/>
            <person name="Mortazavi A."/>
        </authorList>
    </citation>
    <scope>NUCLEOTIDE SEQUENCE [LARGE SCALE GENOMIC DNA]</scope>
    <source>
        <strain evidence="11 12">ALL</strain>
    </source>
</reference>
<dbReference type="AlphaFoldDB" id="A0A4U8ULT6"/>
<keyword evidence="4" id="KW-0547">Nucleotide-binding</keyword>
<dbReference type="Gene3D" id="3.40.50.300">
    <property type="entry name" value="P-loop containing nucleotide triphosphate hydrolases"/>
    <property type="match status" value="1"/>
</dbReference>
<dbReference type="PANTHER" id="PTHR11384">
    <property type="entry name" value="ATP-BINDING CASSETTE, SUB-FAMILY D MEMBER"/>
    <property type="match status" value="1"/>
</dbReference>
<dbReference type="PROSITE" id="PS50929">
    <property type="entry name" value="ABC_TM1F"/>
    <property type="match status" value="1"/>
</dbReference>
<proteinExistence type="inferred from homology"/>
<evidence type="ECO:0000313" key="12">
    <source>
        <dbReference type="Proteomes" id="UP000298663"/>
    </source>
</evidence>
<dbReference type="PROSITE" id="PS50893">
    <property type="entry name" value="ABC_TRANSPORTER_2"/>
    <property type="match status" value="1"/>
</dbReference>
<evidence type="ECO:0000256" key="6">
    <source>
        <dbReference type="ARBA" id="ARBA00022989"/>
    </source>
</evidence>